<proteinExistence type="predicted"/>
<keyword evidence="2" id="KW-1185">Reference proteome</keyword>
<dbReference type="EMBL" id="JAGFNK010000059">
    <property type="protein sequence ID" value="KAI9509658.1"/>
    <property type="molecule type" value="Genomic_DNA"/>
</dbReference>
<reference evidence="1" key="1">
    <citation type="submission" date="2021-03" db="EMBL/GenBank/DDBJ databases">
        <title>Evolutionary priming and transition to the ectomycorrhizal habit in an iconic lineage of mushroom-forming fungi: is preadaptation a requirement?</title>
        <authorList>
            <consortium name="DOE Joint Genome Institute"/>
            <person name="Looney B.P."/>
            <person name="Miyauchi S."/>
            <person name="Morin E."/>
            <person name="Drula E."/>
            <person name="Courty P.E."/>
            <person name="Chicoki N."/>
            <person name="Fauchery L."/>
            <person name="Kohler A."/>
            <person name="Kuo A."/>
            <person name="LaButti K."/>
            <person name="Pangilinan J."/>
            <person name="Lipzen A."/>
            <person name="Riley R."/>
            <person name="Andreopoulos W."/>
            <person name="He G."/>
            <person name="Johnson J."/>
            <person name="Barry K.W."/>
            <person name="Grigoriev I.V."/>
            <person name="Nagy L."/>
            <person name="Hibbett D."/>
            <person name="Henrissat B."/>
            <person name="Matheny P.B."/>
            <person name="Labbe J."/>
            <person name="Martin A.F."/>
        </authorList>
    </citation>
    <scope>NUCLEOTIDE SEQUENCE</scope>
    <source>
        <strain evidence="1">BPL698</strain>
    </source>
</reference>
<protein>
    <submittedName>
        <fullName evidence="1">Uncharacterized protein</fullName>
    </submittedName>
</protein>
<evidence type="ECO:0000313" key="2">
    <source>
        <dbReference type="Proteomes" id="UP001207468"/>
    </source>
</evidence>
<name>A0ACC0UD67_9AGAM</name>
<comment type="caution">
    <text evidence="1">The sequence shown here is derived from an EMBL/GenBank/DDBJ whole genome shotgun (WGS) entry which is preliminary data.</text>
</comment>
<gene>
    <name evidence="1" type="ORF">F5148DRAFT_977990</name>
</gene>
<dbReference type="Proteomes" id="UP001207468">
    <property type="component" value="Unassembled WGS sequence"/>
</dbReference>
<organism evidence="1 2">
    <name type="scientific">Russula earlei</name>
    <dbReference type="NCBI Taxonomy" id="71964"/>
    <lineage>
        <taxon>Eukaryota</taxon>
        <taxon>Fungi</taxon>
        <taxon>Dikarya</taxon>
        <taxon>Basidiomycota</taxon>
        <taxon>Agaricomycotina</taxon>
        <taxon>Agaricomycetes</taxon>
        <taxon>Russulales</taxon>
        <taxon>Russulaceae</taxon>
        <taxon>Russula</taxon>
    </lineage>
</organism>
<evidence type="ECO:0000313" key="1">
    <source>
        <dbReference type="EMBL" id="KAI9509658.1"/>
    </source>
</evidence>
<sequence>MCLQLFMLDFLHANIHRMLSPDLLRQVIKGTFKSHLVEWVCNYLLTKNDE</sequence>
<accession>A0ACC0UD67</accession>